<dbReference type="InterPro" id="IPR006102">
    <property type="entry name" value="Ig-like_GH2"/>
</dbReference>
<dbReference type="InterPro" id="IPR025883">
    <property type="entry name" value="Cadherin-like_domain"/>
</dbReference>
<dbReference type="Pfam" id="PF12733">
    <property type="entry name" value="Cadherin-like"/>
    <property type="match status" value="1"/>
</dbReference>
<comment type="caution">
    <text evidence="5">The sequence shown here is derived from an EMBL/GenBank/DDBJ whole genome shotgun (WGS) entry which is preliminary data.</text>
</comment>
<dbReference type="InterPro" id="IPR051913">
    <property type="entry name" value="GH2_Domain-Containing"/>
</dbReference>
<dbReference type="SUPFAM" id="SSF49785">
    <property type="entry name" value="Galactose-binding domain-like"/>
    <property type="match status" value="2"/>
</dbReference>
<keyword evidence="3" id="KW-0326">Glycosidase</keyword>
<dbReference type="GO" id="GO:0004553">
    <property type="term" value="F:hydrolase activity, hydrolyzing O-glycosyl compounds"/>
    <property type="evidence" value="ECO:0007669"/>
    <property type="project" value="InterPro"/>
</dbReference>
<dbReference type="GO" id="GO:0005975">
    <property type="term" value="P:carbohydrate metabolic process"/>
    <property type="evidence" value="ECO:0007669"/>
    <property type="project" value="InterPro"/>
</dbReference>
<dbReference type="AlphaFoldDB" id="A0A9D1FQS1"/>
<dbReference type="SUPFAM" id="SSF51445">
    <property type="entry name" value="(Trans)glycosidases"/>
    <property type="match status" value="1"/>
</dbReference>
<dbReference type="InterPro" id="IPR000421">
    <property type="entry name" value="FA58C"/>
</dbReference>
<dbReference type="InterPro" id="IPR023230">
    <property type="entry name" value="Glyco_hydro_2_CS"/>
</dbReference>
<dbReference type="InterPro" id="IPR013783">
    <property type="entry name" value="Ig-like_fold"/>
</dbReference>
<evidence type="ECO:0000259" key="4">
    <source>
        <dbReference type="PROSITE" id="PS50022"/>
    </source>
</evidence>
<dbReference type="Pfam" id="PF02836">
    <property type="entry name" value="Glyco_hydro_2_C"/>
    <property type="match status" value="1"/>
</dbReference>
<dbReference type="Proteomes" id="UP000824002">
    <property type="component" value="Unassembled WGS sequence"/>
</dbReference>
<proteinExistence type="inferred from homology"/>
<dbReference type="EMBL" id="DVJP01000082">
    <property type="protein sequence ID" value="HIS77670.1"/>
    <property type="molecule type" value="Genomic_DNA"/>
</dbReference>
<dbReference type="Pfam" id="PF00703">
    <property type="entry name" value="Glyco_hydro_2"/>
    <property type="match status" value="1"/>
</dbReference>
<dbReference type="InterPro" id="IPR008979">
    <property type="entry name" value="Galactose-bd-like_sf"/>
</dbReference>
<evidence type="ECO:0000313" key="5">
    <source>
        <dbReference type="EMBL" id="HIS77670.1"/>
    </source>
</evidence>
<evidence type="ECO:0000313" key="6">
    <source>
        <dbReference type="Proteomes" id="UP000824002"/>
    </source>
</evidence>
<dbReference type="InterPro" id="IPR040605">
    <property type="entry name" value="Glyco_hydro2_dom5"/>
</dbReference>
<dbReference type="PANTHER" id="PTHR42732:SF1">
    <property type="entry name" value="BETA-MANNOSIDASE"/>
    <property type="match status" value="1"/>
</dbReference>
<evidence type="ECO:0000256" key="3">
    <source>
        <dbReference type="ARBA" id="ARBA00023295"/>
    </source>
</evidence>
<accession>A0A9D1FQS1</accession>
<evidence type="ECO:0000256" key="2">
    <source>
        <dbReference type="ARBA" id="ARBA00022801"/>
    </source>
</evidence>
<dbReference type="PROSITE" id="PS50022">
    <property type="entry name" value="FA58C_3"/>
    <property type="match status" value="1"/>
</dbReference>
<dbReference type="Pfam" id="PF00754">
    <property type="entry name" value="F5_F8_type_C"/>
    <property type="match status" value="1"/>
</dbReference>
<evidence type="ECO:0000256" key="1">
    <source>
        <dbReference type="ARBA" id="ARBA00007401"/>
    </source>
</evidence>
<keyword evidence="2" id="KW-0378">Hydrolase</keyword>
<reference evidence="5" key="1">
    <citation type="submission" date="2020-10" db="EMBL/GenBank/DDBJ databases">
        <authorList>
            <person name="Gilroy R."/>
        </authorList>
    </citation>
    <scope>NUCLEOTIDE SEQUENCE</scope>
    <source>
        <strain evidence="5">CHK199-13235</strain>
    </source>
</reference>
<dbReference type="InterPro" id="IPR017853">
    <property type="entry name" value="GH"/>
</dbReference>
<dbReference type="Gene3D" id="2.60.40.10">
    <property type="entry name" value="Immunoglobulins"/>
    <property type="match status" value="2"/>
</dbReference>
<feature type="domain" description="F5/8 type C" evidence="4">
    <location>
        <begin position="1022"/>
        <end position="1125"/>
    </location>
</feature>
<gene>
    <name evidence="5" type="ORF">IAB51_12870</name>
</gene>
<organism evidence="5 6">
    <name type="scientific">Candidatus Merdivicinus excrementipullorum</name>
    <dbReference type="NCBI Taxonomy" id="2840867"/>
    <lineage>
        <taxon>Bacteria</taxon>
        <taxon>Bacillati</taxon>
        <taxon>Bacillota</taxon>
        <taxon>Clostridia</taxon>
        <taxon>Eubacteriales</taxon>
        <taxon>Oscillospiraceae</taxon>
        <taxon>Oscillospiraceae incertae sedis</taxon>
        <taxon>Candidatus Merdivicinus</taxon>
    </lineage>
</organism>
<dbReference type="Gene3D" id="2.60.120.260">
    <property type="entry name" value="Galactose-binding domain-like"/>
    <property type="match status" value="2"/>
</dbReference>
<comment type="similarity">
    <text evidence="1">Belongs to the glycosyl hydrolase 2 family.</text>
</comment>
<dbReference type="PROSITE" id="PS00719">
    <property type="entry name" value="GLYCOSYL_HYDROL_F2_1"/>
    <property type="match status" value="1"/>
</dbReference>
<dbReference type="Gene3D" id="3.20.20.80">
    <property type="entry name" value="Glycosidases"/>
    <property type="match status" value="1"/>
</dbReference>
<protein>
    <submittedName>
        <fullName evidence="5">Discoidin domain-containing protein</fullName>
    </submittedName>
</protein>
<dbReference type="SUPFAM" id="SSF49303">
    <property type="entry name" value="beta-Galactosidase/glucuronidase domain"/>
    <property type="match status" value="1"/>
</dbReference>
<name>A0A9D1FQS1_9FIRM</name>
<dbReference type="InterPro" id="IPR006103">
    <property type="entry name" value="Glyco_hydro_2_cat"/>
</dbReference>
<dbReference type="PANTHER" id="PTHR42732">
    <property type="entry name" value="BETA-GALACTOSIDASE"/>
    <property type="match status" value="1"/>
</dbReference>
<reference evidence="5" key="2">
    <citation type="journal article" date="2021" name="PeerJ">
        <title>Extensive microbial diversity within the chicken gut microbiome revealed by metagenomics and culture.</title>
        <authorList>
            <person name="Gilroy R."/>
            <person name="Ravi A."/>
            <person name="Getino M."/>
            <person name="Pursley I."/>
            <person name="Horton D.L."/>
            <person name="Alikhan N.F."/>
            <person name="Baker D."/>
            <person name="Gharbi K."/>
            <person name="Hall N."/>
            <person name="Watson M."/>
            <person name="Adriaenssens E.M."/>
            <person name="Foster-Nyarko E."/>
            <person name="Jarju S."/>
            <person name="Secka A."/>
            <person name="Antonio M."/>
            <person name="Oren A."/>
            <person name="Chaudhuri R.R."/>
            <person name="La Ragione R."/>
            <person name="Hildebrand F."/>
            <person name="Pallen M.J."/>
        </authorList>
    </citation>
    <scope>NUCLEOTIDE SEQUENCE</scope>
    <source>
        <strain evidence="5">CHK199-13235</strain>
    </source>
</reference>
<sequence>MRKRLSFNQGWKFVRGLIPAAIRPEYPLSELEHWENVALPHSLRLEPCDNPAIETCQDIAMYRKHFPLPSEWEGKPLFLEFEAVMGVTDVYLNGVQLHTPLADHAPDAPGETAHTNYGGYLPFVVDLREAARFDGGDNVLVVVTDNRDNPQVPPGKPQRLLDFTYLGGIYRNVWLECTEPLHITSALHENIPGGGGVSVHYPSVSEESAQVQVKTHLRNEGKAHASVTLRTALYDPEGQEAASEDSVVWLSAGSDLEIRQKLTVSRPQLWDLDHPYLYRLESSVLLGGELADRVETAVGIRTIAVDRSRGLLINGKRAPLLTGVNRHQDFPFLGNAAPDSMQRRDALLFKEAGFNVVRAAHYPMSEEFLRACDELGILLFEATPGWQWYPTNQPEPFSTRVHDNIRQMVRRDRNHPCLLAYEIVLNETYHIPFGYTRASAQIALSEHPAARVSTESYAYNPQPEGSGVDWEADFMYYFETPPRDSAEMEKAGRALVFIREYGDNCIEASGQFRSRRVTRGVTSRFYPGGEARNLQKAAYMLWKDPWNRDTLADKYQLYAENTAFAGGAVWTGIDSRGFGSILSACGLWDTFRLPKFSAWAYMSQRPAEKQYWLEEKGVETGPALFLAGSWEEKCPGLDRAEGDDPKVLGTDAQREIHVYSNLSAVRLSVEKDGRVLWEETHRPLTSSDPDGLDGSGGNNLDYLPHPPFVFHKAPYTPGSVLHAAGYNAAGEKILEKSLASSGKPAKICLKADSRGVPLRAGGNDMLFLRAFVLDAAGNLCPSAQNSIRFRVTRGGASIAGDGDALCGSNPICAEAGIASCLLRSGSHAGSVEVTAEAQGLEPGTITLEILPPLFEEADFTPVRQEKLFPGASKNLCDYPLQREDAFSSNVEICAGGAIYPQSLLSPSGGRQDYLLNGEFCKLFGKLAPTGAEYRIYLDGVLRFCENPRRISELALDLEDTRVLTLESTGSEGKWLSPFLLEGHWTPDETELRVNLAEEKNAIASVNPQDAPAILKKGVWAMWLGGRPEDGPQYWQVDLGSPMDIRNVKANIGGPMGSDSTNFTYRILTSTDGETWTTRAENKRTAWSNGVADYFTAEKVRYLRIEFLEIEGTIPASLTGFEVYPDRGVASVREYNLKGLTAEECSLVFHPSQTEYALPERPSYTLRVLPADPGAHVRINGELVKNPAGCSRISQAVPVTVKAENITIEVTASNGKGKKLYTLFPQNKAGR</sequence>
<dbReference type="Pfam" id="PF18565">
    <property type="entry name" value="Glyco_hydro2_C5"/>
    <property type="match status" value="1"/>
</dbReference>
<dbReference type="InterPro" id="IPR036156">
    <property type="entry name" value="Beta-gal/glucu_dom_sf"/>
</dbReference>